<dbReference type="InterPro" id="IPR003653">
    <property type="entry name" value="Peptidase_C48_C"/>
</dbReference>
<proteinExistence type="inferred from homology"/>
<dbReference type="EMBL" id="KN822993">
    <property type="protein sequence ID" value="KIO28556.1"/>
    <property type="molecule type" value="Genomic_DNA"/>
</dbReference>
<protein>
    <recommendedName>
        <fullName evidence="5">Ubiquitin-like protease family profile domain-containing protein</fullName>
    </recommendedName>
</protein>
<sequence>MSKAKEVDDTACFSEICEKEAAESDAKFCGKYDKSLNMPVLLILAGLFSTVNTSFITSQQQTVNQDPTEITHTLLKVMIHTVPCPSIALTVQAPSTELTNRVLHSLNIVEKIILSALVASLGVEGVGARAVSYKDKARTFLLPLSVLKVWTTVWDLHQTRHIWGNAENWITRNSRWSTKHSEVADRICQRLLISAWSGHLAGFTATDDPIASIAGYASNKWLNDRHIQQVQDILRHQLNLDASLQSRWIIEDVFFSQRVQEAYQVHEDGIPKSMARWLDRVGEELATGRKQTVIGVVHVGGNHWVAFAIDFPSRSISFGDPLGTKIPDGVIASFKWWTSRYHSEAFSTTQLQVTHQQDSVSCRILALNALQHLLSTKTRPYPLISSNPSSLSLSRLQHFDSVLQWHLSQYQRETDHFNPPNTRSSTWSHNTGNDEDGIECIGIQMPSPTSRAKWTRGQHSVVIEIRDSPSASPSRSSSAPPSEPPISSSPQGHLVSHESNT</sequence>
<gene>
    <name evidence="6" type="ORF">M407DRAFT_22294</name>
</gene>
<dbReference type="Pfam" id="PF02902">
    <property type="entry name" value="Peptidase_C48"/>
    <property type="match status" value="1"/>
</dbReference>
<dbReference type="PROSITE" id="PS50600">
    <property type="entry name" value="ULP_PROTEASE"/>
    <property type="match status" value="1"/>
</dbReference>
<keyword evidence="7" id="KW-1185">Reference proteome</keyword>
<evidence type="ECO:0000256" key="2">
    <source>
        <dbReference type="ARBA" id="ARBA00022670"/>
    </source>
</evidence>
<dbReference type="GO" id="GO:0006508">
    <property type="term" value="P:proteolysis"/>
    <property type="evidence" value="ECO:0007669"/>
    <property type="project" value="UniProtKB-KW"/>
</dbReference>
<dbReference type="Pfam" id="PF20153">
    <property type="entry name" value="DUF6535"/>
    <property type="match status" value="1"/>
</dbReference>
<feature type="domain" description="Ubiquitin-like protease family profile" evidence="5">
    <location>
        <begin position="203"/>
        <end position="373"/>
    </location>
</feature>
<dbReference type="GO" id="GO:0019783">
    <property type="term" value="F:ubiquitin-like protein peptidase activity"/>
    <property type="evidence" value="ECO:0007669"/>
    <property type="project" value="UniProtKB-ARBA"/>
</dbReference>
<dbReference type="InterPro" id="IPR038765">
    <property type="entry name" value="Papain-like_cys_pep_sf"/>
</dbReference>
<evidence type="ECO:0000313" key="6">
    <source>
        <dbReference type="EMBL" id="KIO28556.1"/>
    </source>
</evidence>
<evidence type="ECO:0000313" key="7">
    <source>
        <dbReference type="Proteomes" id="UP000054248"/>
    </source>
</evidence>
<dbReference type="Gene3D" id="3.40.395.10">
    <property type="entry name" value="Adenoviral Proteinase, Chain A"/>
    <property type="match status" value="1"/>
</dbReference>
<evidence type="ECO:0000259" key="5">
    <source>
        <dbReference type="PROSITE" id="PS50600"/>
    </source>
</evidence>
<reference evidence="6 7" key="1">
    <citation type="submission" date="2014-04" db="EMBL/GenBank/DDBJ databases">
        <authorList>
            <consortium name="DOE Joint Genome Institute"/>
            <person name="Kuo A."/>
            <person name="Girlanda M."/>
            <person name="Perotto S."/>
            <person name="Kohler A."/>
            <person name="Nagy L.G."/>
            <person name="Floudas D."/>
            <person name="Copeland A."/>
            <person name="Barry K.W."/>
            <person name="Cichocki N."/>
            <person name="Veneault-Fourrey C."/>
            <person name="LaButti K."/>
            <person name="Lindquist E.A."/>
            <person name="Lipzen A."/>
            <person name="Lundell T."/>
            <person name="Morin E."/>
            <person name="Murat C."/>
            <person name="Sun H."/>
            <person name="Tunlid A."/>
            <person name="Henrissat B."/>
            <person name="Grigoriev I.V."/>
            <person name="Hibbett D.S."/>
            <person name="Martin F."/>
            <person name="Nordberg H.P."/>
            <person name="Cantor M.N."/>
            <person name="Hua S.X."/>
        </authorList>
    </citation>
    <scope>NUCLEOTIDE SEQUENCE [LARGE SCALE GENOMIC DNA]</scope>
    <source>
        <strain evidence="6 7">MUT 4182</strain>
    </source>
</reference>
<reference evidence="7" key="2">
    <citation type="submission" date="2015-01" db="EMBL/GenBank/DDBJ databases">
        <title>Evolutionary Origins and Diversification of the Mycorrhizal Mutualists.</title>
        <authorList>
            <consortium name="DOE Joint Genome Institute"/>
            <consortium name="Mycorrhizal Genomics Consortium"/>
            <person name="Kohler A."/>
            <person name="Kuo A."/>
            <person name="Nagy L.G."/>
            <person name="Floudas D."/>
            <person name="Copeland A."/>
            <person name="Barry K.W."/>
            <person name="Cichocki N."/>
            <person name="Veneault-Fourrey C."/>
            <person name="LaButti K."/>
            <person name="Lindquist E.A."/>
            <person name="Lipzen A."/>
            <person name="Lundell T."/>
            <person name="Morin E."/>
            <person name="Murat C."/>
            <person name="Riley R."/>
            <person name="Ohm R."/>
            <person name="Sun H."/>
            <person name="Tunlid A."/>
            <person name="Henrissat B."/>
            <person name="Grigoriev I.V."/>
            <person name="Hibbett D.S."/>
            <person name="Martin F."/>
        </authorList>
    </citation>
    <scope>NUCLEOTIDE SEQUENCE [LARGE SCALE GENOMIC DNA]</scope>
    <source>
        <strain evidence="7">MUT 4182</strain>
    </source>
</reference>
<dbReference type="HOGENOM" id="CLU_544218_0_0_1"/>
<dbReference type="OrthoDB" id="2979847at2759"/>
<feature type="region of interest" description="Disordered" evidence="4">
    <location>
        <begin position="414"/>
        <end position="501"/>
    </location>
</feature>
<dbReference type="SUPFAM" id="SSF54001">
    <property type="entry name" value="Cysteine proteinases"/>
    <property type="match status" value="1"/>
</dbReference>
<dbReference type="InterPro" id="IPR045338">
    <property type="entry name" value="DUF6535"/>
</dbReference>
<keyword evidence="3" id="KW-0378">Hydrolase</keyword>
<feature type="compositionally biased region" description="Polar residues" evidence="4">
    <location>
        <begin position="419"/>
        <end position="431"/>
    </location>
</feature>
<organism evidence="6 7">
    <name type="scientific">Tulasnella calospora MUT 4182</name>
    <dbReference type="NCBI Taxonomy" id="1051891"/>
    <lineage>
        <taxon>Eukaryota</taxon>
        <taxon>Fungi</taxon>
        <taxon>Dikarya</taxon>
        <taxon>Basidiomycota</taxon>
        <taxon>Agaricomycotina</taxon>
        <taxon>Agaricomycetes</taxon>
        <taxon>Cantharellales</taxon>
        <taxon>Tulasnellaceae</taxon>
        <taxon>Tulasnella</taxon>
    </lineage>
</organism>
<comment type="similarity">
    <text evidence="1">Belongs to the peptidase C48 family.</text>
</comment>
<feature type="compositionally biased region" description="Low complexity" evidence="4">
    <location>
        <begin position="468"/>
        <end position="490"/>
    </location>
</feature>
<dbReference type="Proteomes" id="UP000054248">
    <property type="component" value="Unassembled WGS sequence"/>
</dbReference>
<name>A0A0C3QLN7_9AGAM</name>
<dbReference type="STRING" id="1051891.A0A0C3QLN7"/>
<evidence type="ECO:0000256" key="1">
    <source>
        <dbReference type="ARBA" id="ARBA00005234"/>
    </source>
</evidence>
<dbReference type="GO" id="GO:0008234">
    <property type="term" value="F:cysteine-type peptidase activity"/>
    <property type="evidence" value="ECO:0007669"/>
    <property type="project" value="InterPro"/>
</dbReference>
<keyword evidence="2" id="KW-0645">Protease</keyword>
<accession>A0A0C3QLN7</accession>
<dbReference type="AlphaFoldDB" id="A0A0C3QLN7"/>
<evidence type="ECO:0000256" key="4">
    <source>
        <dbReference type="SAM" id="MobiDB-lite"/>
    </source>
</evidence>
<evidence type="ECO:0000256" key="3">
    <source>
        <dbReference type="ARBA" id="ARBA00022801"/>
    </source>
</evidence>